<sequence length="216" mass="23608">MMRLCGGFRASSRLDGRDRWCIAQVSLLVWMLVLSGCSGTQVEYPVKGATPTEFLIGPEDVLIVNVWRNQELSKEVIVRPDGKISLPLIGDVQAAGMTAQALSKRIADGLAEYIASPTVSVQVKEINSYYIYVLGEVSKPGKYTLKSFATVLQGISYAGGFTTFASRNKMHVLRMVTNGHGEPKQIQFPVPYEDIVLGKNLEANFILKAGDVIVVP</sequence>
<dbReference type="PANTHER" id="PTHR33619:SF3">
    <property type="entry name" value="POLYSACCHARIDE EXPORT PROTEIN GFCE-RELATED"/>
    <property type="match status" value="1"/>
</dbReference>
<dbReference type="GO" id="GO:0015159">
    <property type="term" value="F:polysaccharide transmembrane transporter activity"/>
    <property type="evidence" value="ECO:0007669"/>
    <property type="project" value="InterPro"/>
</dbReference>
<feature type="domain" description="Soluble ligand binding" evidence="3">
    <location>
        <begin position="130"/>
        <end position="180"/>
    </location>
</feature>
<evidence type="ECO:0000259" key="3">
    <source>
        <dbReference type="Pfam" id="PF10531"/>
    </source>
</evidence>
<reference evidence="4" key="1">
    <citation type="submission" date="2022-10" db="EMBL/GenBank/DDBJ databases">
        <authorList>
            <person name="Koch H."/>
        </authorList>
    </citation>
    <scope>NUCLEOTIDE SEQUENCE</scope>
    <source>
        <strain evidence="4">DNF</strain>
    </source>
</reference>
<evidence type="ECO:0000256" key="1">
    <source>
        <dbReference type="ARBA" id="ARBA00022729"/>
    </source>
</evidence>
<name>A0AA86N0P1_9BACT</name>
<evidence type="ECO:0000313" key="4">
    <source>
        <dbReference type="EMBL" id="CAI4032588.1"/>
    </source>
</evidence>
<dbReference type="PANTHER" id="PTHR33619">
    <property type="entry name" value="POLYSACCHARIDE EXPORT PROTEIN GFCE-RELATED"/>
    <property type="match status" value="1"/>
</dbReference>
<dbReference type="EMBL" id="OX365700">
    <property type="protein sequence ID" value="CAI4032588.1"/>
    <property type="molecule type" value="Genomic_DNA"/>
</dbReference>
<dbReference type="Gene3D" id="3.10.560.10">
    <property type="entry name" value="Outer membrane lipoprotein wza domain like"/>
    <property type="match status" value="1"/>
</dbReference>
<keyword evidence="1" id="KW-0732">Signal</keyword>
<evidence type="ECO:0000313" key="5">
    <source>
        <dbReference type="Proteomes" id="UP001179121"/>
    </source>
</evidence>
<dbReference type="Proteomes" id="UP001179121">
    <property type="component" value="Chromosome"/>
</dbReference>
<keyword evidence="5" id="KW-1185">Reference proteome</keyword>
<accession>A0AA86N0P1</accession>
<protein>
    <submittedName>
        <fullName evidence="4">Capsule polysaccharide export protein</fullName>
    </submittedName>
</protein>
<dbReference type="Pfam" id="PF02563">
    <property type="entry name" value="Poly_export"/>
    <property type="match status" value="1"/>
</dbReference>
<dbReference type="InterPro" id="IPR019554">
    <property type="entry name" value="Soluble_ligand-bd"/>
</dbReference>
<dbReference type="Pfam" id="PF10531">
    <property type="entry name" value="SLBB"/>
    <property type="match status" value="1"/>
</dbReference>
<dbReference type="AlphaFoldDB" id="A0AA86N0P1"/>
<dbReference type="KEGG" id="nti:DNFV4_03018"/>
<dbReference type="InterPro" id="IPR003715">
    <property type="entry name" value="Poly_export_N"/>
</dbReference>
<dbReference type="InterPro" id="IPR049712">
    <property type="entry name" value="Poly_export"/>
</dbReference>
<gene>
    <name evidence="4" type="ORF">DNFV4_03018</name>
</gene>
<proteinExistence type="predicted"/>
<feature type="domain" description="Polysaccharide export protein N-terminal" evidence="2">
    <location>
        <begin position="50"/>
        <end position="124"/>
    </location>
</feature>
<evidence type="ECO:0000259" key="2">
    <source>
        <dbReference type="Pfam" id="PF02563"/>
    </source>
</evidence>
<organism evidence="4 5">
    <name type="scientific">Nitrospira tepida</name>
    <dbReference type="NCBI Taxonomy" id="2973512"/>
    <lineage>
        <taxon>Bacteria</taxon>
        <taxon>Pseudomonadati</taxon>
        <taxon>Nitrospirota</taxon>
        <taxon>Nitrospiria</taxon>
        <taxon>Nitrospirales</taxon>
        <taxon>Nitrospiraceae</taxon>
        <taxon>Nitrospira</taxon>
    </lineage>
</organism>